<evidence type="ECO:0000313" key="1">
    <source>
        <dbReference type="EMBL" id="KAI7737789.1"/>
    </source>
</evidence>
<protein>
    <submittedName>
        <fullName evidence="1">Uncharacterized protein</fullName>
    </submittedName>
</protein>
<dbReference type="AlphaFoldDB" id="A0AAD5CAC1"/>
<keyword evidence="2" id="KW-1185">Reference proteome</keyword>
<dbReference type="Proteomes" id="UP001206925">
    <property type="component" value="Unassembled WGS sequence"/>
</dbReference>
<dbReference type="EMBL" id="JAMZMK010008956">
    <property type="protein sequence ID" value="KAI7737789.1"/>
    <property type="molecule type" value="Genomic_DNA"/>
</dbReference>
<comment type="caution">
    <text evidence="1">The sequence shown here is derived from an EMBL/GenBank/DDBJ whole genome shotgun (WGS) entry which is preliminary data.</text>
</comment>
<proteinExistence type="predicted"/>
<accession>A0AAD5CAC1</accession>
<name>A0AAD5CAC1_AMBAR</name>
<evidence type="ECO:0000313" key="2">
    <source>
        <dbReference type="Proteomes" id="UP001206925"/>
    </source>
</evidence>
<sequence length="105" mass="12254">MRENSRVSTTLRSIPFWGKVLVEFRLLVGGQKNRYSDEIHHKFMDIESKCAIFEELFKANMEEFPMDCEEVALEFLNSVYISSGTMIRLIGLNRTLDNVFDVMPK</sequence>
<gene>
    <name evidence="1" type="ORF">M8C21_011964</name>
</gene>
<reference evidence="1" key="1">
    <citation type="submission" date="2022-06" db="EMBL/GenBank/DDBJ databases">
        <title>Uncovering the hologenomic basis of an extraordinary plant invasion.</title>
        <authorList>
            <person name="Bieker V.C."/>
            <person name="Martin M.D."/>
            <person name="Gilbert T."/>
            <person name="Hodgins K."/>
            <person name="Battlay P."/>
            <person name="Petersen B."/>
            <person name="Wilson J."/>
        </authorList>
    </citation>
    <scope>NUCLEOTIDE SEQUENCE</scope>
    <source>
        <strain evidence="1">AA19_3_7</strain>
        <tissue evidence="1">Leaf</tissue>
    </source>
</reference>
<organism evidence="1 2">
    <name type="scientific">Ambrosia artemisiifolia</name>
    <name type="common">Common ragweed</name>
    <dbReference type="NCBI Taxonomy" id="4212"/>
    <lineage>
        <taxon>Eukaryota</taxon>
        <taxon>Viridiplantae</taxon>
        <taxon>Streptophyta</taxon>
        <taxon>Embryophyta</taxon>
        <taxon>Tracheophyta</taxon>
        <taxon>Spermatophyta</taxon>
        <taxon>Magnoliopsida</taxon>
        <taxon>eudicotyledons</taxon>
        <taxon>Gunneridae</taxon>
        <taxon>Pentapetalae</taxon>
        <taxon>asterids</taxon>
        <taxon>campanulids</taxon>
        <taxon>Asterales</taxon>
        <taxon>Asteraceae</taxon>
        <taxon>Asteroideae</taxon>
        <taxon>Heliantheae alliance</taxon>
        <taxon>Heliantheae</taxon>
        <taxon>Ambrosia</taxon>
    </lineage>
</organism>